<accession>A0ABV6G2N2</accession>
<evidence type="ECO:0000256" key="7">
    <source>
        <dbReference type="ARBA" id="ARBA00023136"/>
    </source>
</evidence>
<dbReference type="Pfam" id="PF01594">
    <property type="entry name" value="AI-2E_transport"/>
    <property type="match status" value="1"/>
</dbReference>
<reference evidence="9 10" key="1">
    <citation type="submission" date="2024-09" db="EMBL/GenBank/DDBJ databases">
        <authorList>
            <person name="Sun Q."/>
            <person name="Mori K."/>
        </authorList>
    </citation>
    <scope>NUCLEOTIDE SEQUENCE [LARGE SCALE GENOMIC DNA]</scope>
    <source>
        <strain evidence="9 10">CCM 7415</strain>
    </source>
</reference>
<comment type="subcellular location">
    <subcellularLocation>
        <location evidence="1">Cell membrane</location>
        <topology evidence="1">Multi-pass membrane protein</topology>
    </subcellularLocation>
</comment>
<feature type="transmembrane region" description="Helical" evidence="8">
    <location>
        <begin position="280"/>
        <end position="303"/>
    </location>
</feature>
<evidence type="ECO:0000256" key="6">
    <source>
        <dbReference type="ARBA" id="ARBA00022989"/>
    </source>
</evidence>
<feature type="transmembrane region" description="Helical" evidence="8">
    <location>
        <begin position="20"/>
        <end position="38"/>
    </location>
</feature>
<evidence type="ECO:0000256" key="1">
    <source>
        <dbReference type="ARBA" id="ARBA00004651"/>
    </source>
</evidence>
<dbReference type="Proteomes" id="UP001589814">
    <property type="component" value="Unassembled WGS sequence"/>
</dbReference>
<feature type="transmembrane region" description="Helical" evidence="8">
    <location>
        <begin position="158"/>
        <end position="179"/>
    </location>
</feature>
<dbReference type="EMBL" id="JBHLVX010000023">
    <property type="protein sequence ID" value="MFC0267763.1"/>
    <property type="molecule type" value="Genomic_DNA"/>
</dbReference>
<name>A0ABV6G2N2_9GAMM</name>
<keyword evidence="7 8" id="KW-0472">Membrane</keyword>
<proteinExistence type="inferred from homology"/>
<evidence type="ECO:0000313" key="10">
    <source>
        <dbReference type="Proteomes" id="UP001589814"/>
    </source>
</evidence>
<keyword evidence="6 8" id="KW-1133">Transmembrane helix</keyword>
<feature type="transmembrane region" description="Helical" evidence="8">
    <location>
        <begin position="219"/>
        <end position="236"/>
    </location>
</feature>
<keyword evidence="10" id="KW-1185">Reference proteome</keyword>
<evidence type="ECO:0000256" key="8">
    <source>
        <dbReference type="SAM" id="Phobius"/>
    </source>
</evidence>
<feature type="transmembrane region" description="Helical" evidence="8">
    <location>
        <begin position="73"/>
        <end position="95"/>
    </location>
</feature>
<evidence type="ECO:0000256" key="4">
    <source>
        <dbReference type="ARBA" id="ARBA00022475"/>
    </source>
</evidence>
<dbReference type="InterPro" id="IPR002549">
    <property type="entry name" value="AI-2E-like"/>
</dbReference>
<keyword evidence="4" id="KW-1003">Cell membrane</keyword>
<evidence type="ECO:0000256" key="2">
    <source>
        <dbReference type="ARBA" id="ARBA00009773"/>
    </source>
</evidence>
<gene>
    <name evidence="9" type="ORF">ACFFHW_07125</name>
</gene>
<dbReference type="RefSeq" id="WP_033195626.1">
    <property type="nucleotide sequence ID" value="NZ_JBHLVX010000023.1"/>
</dbReference>
<feature type="transmembrane region" description="Helical" evidence="8">
    <location>
        <begin position="309"/>
        <end position="334"/>
    </location>
</feature>
<keyword evidence="5 8" id="KW-0812">Transmembrane</keyword>
<dbReference type="PANTHER" id="PTHR21716">
    <property type="entry name" value="TRANSMEMBRANE PROTEIN"/>
    <property type="match status" value="1"/>
</dbReference>
<evidence type="ECO:0000313" key="9">
    <source>
        <dbReference type="EMBL" id="MFC0267763.1"/>
    </source>
</evidence>
<feature type="transmembrane region" description="Helical" evidence="8">
    <location>
        <begin position="242"/>
        <end position="268"/>
    </location>
</feature>
<sequence>MTLRNLWNRLIERYFSDEEAVMLGALLVLGFAIIIFFGRMLAPFLTALVVAFLLQGVVAWLERRGLPRLLSVCLVLLMFVGVMLFFALVILPMVWDQFARLVQGLPSVFVRAQQLLDELRERYPNLVTPDQTQHLINSASNEVTQLGRRVVSFSLNSLMGLLDVLIYLVLVPILVFFLLKDREKLVGFFLTLLPGRRMLMTRVWREMDDQIANFIRGKFIEITIVGVVSFVTFWALGLPYAMLLGIVVGLSVLVPYIGAAAATLPVAASAGLHFGFGEHFVYVLLAYAIIQALDGNVLVTLLFSEVVNLHPVAIILAVLFFGGIWGFWGIFFAIPLATLIKSLMFAWPRGAATRDNELRHSEPSGRHTDAHFD</sequence>
<dbReference type="PANTHER" id="PTHR21716:SF53">
    <property type="entry name" value="PERMEASE PERM-RELATED"/>
    <property type="match status" value="1"/>
</dbReference>
<evidence type="ECO:0000256" key="3">
    <source>
        <dbReference type="ARBA" id="ARBA00022448"/>
    </source>
</evidence>
<comment type="similarity">
    <text evidence="2">Belongs to the autoinducer-2 exporter (AI-2E) (TC 2.A.86) family.</text>
</comment>
<keyword evidence="3" id="KW-0813">Transport</keyword>
<comment type="caution">
    <text evidence="9">The sequence shown here is derived from an EMBL/GenBank/DDBJ whole genome shotgun (WGS) entry which is preliminary data.</text>
</comment>
<organism evidence="9 10">
    <name type="scientific">Kushneria aurantia</name>
    <dbReference type="NCBI Taxonomy" id="504092"/>
    <lineage>
        <taxon>Bacteria</taxon>
        <taxon>Pseudomonadati</taxon>
        <taxon>Pseudomonadota</taxon>
        <taxon>Gammaproteobacteria</taxon>
        <taxon>Oceanospirillales</taxon>
        <taxon>Halomonadaceae</taxon>
        <taxon>Kushneria</taxon>
    </lineage>
</organism>
<protein>
    <submittedName>
        <fullName evidence="9">AI-2E family transporter</fullName>
    </submittedName>
</protein>
<evidence type="ECO:0000256" key="5">
    <source>
        <dbReference type="ARBA" id="ARBA00022692"/>
    </source>
</evidence>
<feature type="transmembrane region" description="Helical" evidence="8">
    <location>
        <begin position="44"/>
        <end position="61"/>
    </location>
</feature>